<dbReference type="PANTHER" id="PTHR33223">
    <property type="entry name" value="CCHC-TYPE DOMAIN-CONTAINING PROTEIN"/>
    <property type="match status" value="1"/>
</dbReference>
<keyword evidence="3" id="KW-1185">Reference proteome</keyword>
<organism evidence="2 3">
    <name type="scientific">Lithospermum erythrorhizon</name>
    <name type="common">Purple gromwell</name>
    <name type="synonym">Lithospermum officinale var. erythrorhizon</name>
    <dbReference type="NCBI Taxonomy" id="34254"/>
    <lineage>
        <taxon>Eukaryota</taxon>
        <taxon>Viridiplantae</taxon>
        <taxon>Streptophyta</taxon>
        <taxon>Embryophyta</taxon>
        <taxon>Tracheophyta</taxon>
        <taxon>Spermatophyta</taxon>
        <taxon>Magnoliopsida</taxon>
        <taxon>eudicotyledons</taxon>
        <taxon>Gunneridae</taxon>
        <taxon>Pentapetalae</taxon>
        <taxon>asterids</taxon>
        <taxon>lamiids</taxon>
        <taxon>Boraginales</taxon>
        <taxon>Boraginaceae</taxon>
        <taxon>Boraginoideae</taxon>
        <taxon>Lithospermeae</taxon>
        <taxon>Lithospermum</taxon>
    </lineage>
</organism>
<sequence length="216" mass="24060">MNTTGAASMGSGADCTRSRKIKPCRESHHIYSHYIDNEESYSDMEARATTHVAPIPNQTKHVQVPVVHGDPIVAAMQQQLDTLKKFIATAFPASITPVAPTTKMPFSDRLDAFQLPLGFKLPQLELYDSTGDPIKYLQGYIAHMTITSNNLDVYAKAFPNSLTGKAKDWYMALPLKTIDPYQQTTDAFVAKFATDVQRRQDGRILMDIQQGKNKPL</sequence>
<feature type="domain" description="Retrotransposon gag" evidence="1">
    <location>
        <begin position="157"/>
        <end position="214"/>
    </location>
</feature>
<comment type="caution">
    <text evidence="2">The sequence shown here is derived from an EMBL/GenBank/DDBJ whole genome shotgun (WGS) entry which is preliminary data.</text>
</comment>
<evidence type="ECO:0000313" key="2">
    <source>
        <dbReference type="EMBL" id="GAA0143875.1"/>
    </source>
</evidence>
<evidence type="ECO:0000259" key="1">
    <source>
        <dbReference type="Pfam" id="PF03732"/>
    </source>
</evidence>
<reference evidence="2 3" key="1">
    <citation type="submission" date="2024-01" db="EMBL/GenBank/DDBJ databases">
        <title>The complete chloroplast genome sequence of Lithospermum erythrorhizon: insights into the phylogenetic relationship among Boraginaceae species and the maternal lineages of purple gromwells.</title>
        <authorList>
            <person name="Okada T."/>
            <person name="Watanabe K."/>
        </authorList>
    </citation>
    <scope>NUCLEOTIDE SEQUENCE [LARGE SCALE GENOMIC DNA]</scope>
</reference>
<dbReference type="PANTHER" id="PTHR33223:SF10">
    <property type="entry name" value="AMINOTRANSFERASE-LIKE PLANT MOBILE DOMAIN-CONTAINING PROTEIN"/>
    <property type="match status" value="1"/>
</dbReference>
<dbReference type="AlphaFoldDB" id="A0AAV3NWR7"/>
<name>A0AAV3NWR7_LITER</name>
<dbReference type="InterPro" id="IPR005162">
    <property type="entry name" value="Retrotrans_gag_dom"/>
</dbReference>
<proteinExistence type="predicted"/>
<dbReference type="EMBL" id="BAABME010000573">
    <property type="protein sequence ID" value="GAA0143875.1"/>
    <property type="molecule type" value="Genomic_DNA"/>
</dbReference>
<protein>
    <recommendedName>
        <fullName evidence="1">Retrotransposon gag domain-containing protein</fullName>
    </recommendedName>
</protein>
<dbReference type="Proteomes" id="UP001454036">
    <property type="component" value="Unassembled WGS sequence"/>
</dbReference>
<dbReference type="Pfam" id="PF03732">
    <property type="entry name" value="Retrotrans_gag"/>
    <property type="match status" value="1"/>
</dbReference>
<accession>A0AAV3NWR7</accession>
<evidence type="ECO:0000313" key="3">
    <source>
        <dbReference type="Proteomes" id="UP001454036"/>
    </source>
</evidence>
<gene>
    <name evidence="2" type="ORF">LIER_04455</name>
</gene>